<name>A0A641ARH6_9ACTN</name>
<accession>A0A641ARH6</accession>
<dbReference type="Proteomes" id="UP001515100">
    <property type="component" value="Unassembled WGS sequence"/>
</dbReference>
<keyword evidence="2" id="KW-1185">Reference proteome</keyword>
<gene>
    <name evidence="1" type="ORF">ESP62_002635</name>
</gene>
<protein>
    <submittedName>
        <fullName evidence="1">Polyketide cyclase</fullName>
    </submittedName>
</protein>
<comment type="caution">
    <text evidence="1">The sequence shown here is derived from an EMBL/GenBank/DDBJ whole genome shotgun (WGS) entry which is preliminary data.</text>
</comment>
<evidence type="ECO:0000313" key="1">
    <source>
        <dbReference type="EMBL" id="KAA1380117.1"/>
    </source>
</evidence>
<sequence length="164" mass="17932">MIGDRWGVTDAETRRHFPCDVFVPEPAWRAWRGVAVDASPDAVWPWIAQLRLAPYSYDWIDNVGRRSPRELRGLPDPAVGDPFTATAGRPIGTIVSVEPGVHLTAKLAGAYMSYVLVDSGGTTRLLLKLAGRNGRAIGPVIVVGDLVMARKQLLTFKALAERRS</sequence>
<reference evidence="1" key="1">
    <citation type="submission" date="2019-09" db="EMBL/GenBank/DDBJ databases">
        <authorList>
            <person name="Li J."/>
        </authorList>
    </citation>
    <scope>NUCLEOTIDE SEQUENCE [LARGE SCALE GENOMIC DNA]</scope>
    <source>
        <strain evidence="1">NRBC 14897</strain>
    </source>
</reference>
<evidence type="ECO:0000313" key="2">
    <source>
        <dbReference type="Proteomes" id="UP001515100"/>
    </source>
</evidence>
<dbReference type="AlphaFoldDB" id="A0A641ARH6"/>
<dbReference type="Gene3D" id="3.30.530.20">
    <property type="match status" value="1"/>
</dbReference>
<organism evidence="1 2">
    <name type="scientific">Aeromicrobium fastidiosum</name>
    <dbReference type="NCBI Taxonomy" id="52699"/>
    <lineage>
        <taxon>Bacteria</taxon>
        <taxon>Bacillati</taxon>
        <taxon>Actinomycetota</taxon>
        <taxon>Actinomycetes</taxon>
        <taxon>Propionibacteriales</taxon>
        <taxon>Nocardioidaceae</taxon>
        <taxon>Aeromicrobium</taxon>
    </lineage>
</organism>
<dbReference type="OrthoDB" id="3255669at2"/>
<dbReference type="RefSeq" id="WP_129180273.1">
    <property type="nucleotide sequence ID" value="NZ_JAGIOG010000001.1"/>
</dbReference>
<proteinExistence type="predicted"/>
<dbReference type="EMBL" id="SDPP02000001">
    <property type="protein sequence ID" value="KAA1380117.1"/>
    <property type="molecule type" value="Genomic_DNA"/>
</dbReference>
<dbReference type="SUPFAM" id="SSF55961">
    <property type="entry name" value="Bet v1-like"/>
    <property type="match status" value="1"/>
</dbReference>
<dbReference type="InterPro" id="IPR023393">
    <property type="entry name" value="START-like_dom_sf"/>
</dbReference>